<protein>
    <submittedName>
        <fullName evidence="6">Potassium/sodium hyperpolarization-activated cyclic nucleotide-gated channel 4</fullName>
    </submittedName>
</protein>
<dbReference type="Pfam" id="PF00027">
    <property type="entry name" value="cNMP_binding"/>
    <property type="match status" value="1"/>
</dbReference>
<accession>A0A9P1M3W8</accession>
<dbReference type="PROSITE" id="PS50042">
    <property type="entry name" value="CNMP_BINDING_3"/>
    <property type="match status" value="1"/>
</dbReference>
<feature type="compositionally biased region" description="Pro residues" evidence="2">
    <location>
        <begin position="430"/>
        <end position="441"/>
    </location>
</feature>
<dbReference type="Proteomes" id="UP001152797">
    <property type="component" value="Unassembled WGS sequence"/>
</dbReference>
<keyword evidence="1" id="KW-1071">Ligand-gated ion channel</keyword>
<sequence length="475" mass="52255">MVLFSSDDELSGERKRTKRRANTISLKNMAIRGSDEDEAPGFARPTLALSTKSKKGAKRFDDILSELSDLSSDEQPLSVWQRSRTFGPIPTPTLEVESHGGHGVLDKAGMDELRAMKSSISEVPLFQNCSPKFVEAIAEQVSHRLFTPGVDIMTEGEYGDSMYILHRGDVEVIIGGTTVCTLSDGAVFGEIAALCKNPLLARRTATIRALTLCDCRVTYRDSLLKVMSRFKGDEEIVARKLETRIVELRKMGKLPNQKEWRRAPVKQQGGPRPKPRTRPTLPSLGHLGDAGDKESARADVTPALHIIVDNEDQRTASNTPDESRGRGEKLPVWALEMACRRTDGLGVAFDRSKMEAVEEHGHRRQSVPGIPVMHATGGRKKKVRGPRGHSCISSLASMKADAHDRECAENELFEWPQSARLPCRASGAPLAPPPLPTPPVPRVWGARTARSAPHPISSMRGPSPLRILRDIRSSR</sequence>
<feature type="domain" description="Cyclic nucleotide-binding" evidence="3">
    <location>
        <begin position="125"/>
        <end position="227"/>
    </location>
</feature>
<comment type="caution">
    <text evidence="4">The sequence shown here is derived from an EMBL/GenBank/DDBJ whole genome shotgun (WGS) entry which is preliminary data.</text>
</comment>
<dbReference type="InterPro" id="IPR018490">
    <property type="entry name" value="cNMP-bd_dom_sf"/>
</dbReference>
<feature type="region of interest" description="Disordered" evidence="2">
    <location>
        <begin position="257"/>
        <end position="327"/>
    </location>
</feature>
<evidence type="ECO:0000259" key="3">
    <source>
        <dbReference type="PROSITE" id="PS50042"/>
    </source>
</evidence>
<evidence type="ECO:0000313" key="7">
    <source>
        <dbReference type="Proteomes" id="UP001152797"/>
    </source>
</evidence>
<evidence type="ECO:0000256" key="2">
    <source>
        <dbReference type="SAM" id="MobiDB-lite"/>
    </source>
</evidence>
<feature type="compositionally biased region" description="Basic residues" evidence="2">
    <location>
        <begin position="377"/>
        <end position="387"/>
    </location>
</feature>
<dbReference type="SMART" id="SM00100">
    <property type="entry name" value="cNMP"/>
    <property type="match status" value="1"/>
</dbReference>
<feature type="region of interest" description="Disordered" evidence="2">
    <location>
        <begin position="426"/>
        <end position="445"/>
    </location>
</feature>
<dbReference type="InterPro" id="IPR050866">
    <property type="entry name" value="CNG_cation_channel"/>
</dbReference>
<gene>
    <name evidence="4" type="ORF">C1SCF055_LOCUS42612</name>
</gene>
<reference evidence="4" key="1">
    <citation type="submission" date="2022-10" db="EMBL/GenBank/DDBJ databases">
        <authorList>
            <person name="Chen Y."/>
            <person name="Dougan E. K."/>
            <person name="Chan C."/>
            <person name="Rhodes N."/>
            <person name="Thang M."/>
        </authorList>
    </citation>
    <scope>NUCLEOTIDE SEQUENCE</scope>
</reference>
<organism evidence="4">
    <name type="scientific">Cladocopium goreaui</name>
    <dbReference type="NCBI Taxonomy" id="2562237"/>
    <lineage>
        <taxon>Eukaryota</taxon>
        <taxon>Sar</taxon>
        <taxon>Alveolata</taxon>
        <taxon>Dinophyceae</taxon>
        <taxon>Suessiales</taxon>
        <taxon>Symbiodiniaceae</taxon>
        <taxon>Cladocopium</taxon>
    </lineage>
</organism>
<keyword evidence="1" id="KW-0813">Transport</keyword>
<proteinExistence type="predicted"/>
<dbReference type="GO" id="GO:0005221">
    <property type="term" value="F:intracellularly cyclic nucleotide-activated monoatomic cation channel activity"/>
    <property type="evidence" value="ECO:0007669"/>
    <property type="project" value="InterPro"/>
</dbReference>
<dbReference type="PANTHER" id="PTHR45638:SF11">
    <property type="entry name" value="CYCLIC NUCLEOTIDE-GATED CATION CHANNEL SUBUNIT A"/>
    <property type="match status" value="1"/>
</dbReference>
<keyword evidence="1" id="KW-0407">Ion channel</keyword>
<evidence type="ECO:0000256" key="1">
    <source>
        <dbReference type="ARBA" id="ARBA00023286"/>
    </source>
</evidence>
<dbReference type="OrthoDB" id="417078at2759"/>
<evidence type="ECO:0000313" key="5">
    <source>
        <dbReference type="EMBL" id="CAL1171385.1"/>
    </source>
</evidence>
<dbReference type="CDD" id="cd00038">
    <property type="entry name" value="CAP_ED"/>
    <property type="match status" value="1"/>
</dbReference>
<name>A0A9P1M3W8_9DINO</name>
<dbReference type="Gene3D" id="2.60.120.10">
    <property type="entry name" value="Jelly Rolls"/>
    <property type="match status" value="1"/>
</dbReference>
<keyword evidence="7" id="KW-1185">Reference proteome</keyword>
<feature type="region of interest" description="Disordered" evidence="2">
    <location>
        <begin position="357"/>
        <end position="390"/>
    </location>
</feature>
<dbReference type="InterPro" id="IPR000595">
    <property type="entry name" value="cNMP-bd_dom"/>
</dbReference>
<keyword evidence="1" id="KW-0406">Ion transport</keyword>
<dbReference type="AlphaFoldDB" id="A0A9P1M3W8"/>
<dbReference type="EMBL" id="CAMXCT020006669">
    <property type="protein sequence ID" value="CAL1171385.1"/>
    <property type="molecule type" value="Genomic_DNA"/>
</dbReference>
<dbReference type="PANTHER" id="PTHR45638">
    <property type="entry name" value="CYCLIC NUCLEOTIDE-GATED CATION CHANNEL SUBUNIT A"/>
    <property type="match status" value="1"/>
</dbReference>
<dbReference type="GO" id="GO:0044877">
    <property type="term" value="F:protein-containing complex binding"/>
    <property type="evidence" value="ECO:0007669"/>
    <property type="project" value="TreeGrafter"/>
</dbReference>
<dbReference type="EMBL" id="CAMXCT030006669">
    <property type="protein sequence ID" value="CAL4805322.1"/>
    <property type="molecule type" value="Genomic_DNA"/>
</dbReference>
<evidence type="ECO:0000313" key="6">
    <source>
        <dbReference type="EMBL" id="CAL4805322.1"/>
    </source>
</evidence>
<dbReference type="InterPro" id="IPR014710">
    <property type="entry name" value="RmlC-like_jellyroll"/>
</dbReference>
<evidence type="ECO:0000313" key="4">
    <source>
        <dbReference type="EMBL" id="CAI4018010.1"/>
    </source>
</evidence>
<feature type="region of interest" description="Disordered" evidence="2">
    <location>
        <begin position="450"/>
        <end position="475"/>
    </location>
</feature>
<dbReference type="SUPFAM" id="SSF51206">
    <property type="entry name" value="cAMP-binding domain-like"/>
    <property type="match status" value="1"/>
</dbReference>
<dbReference type="EMBL" id="CAMXCT010006669">
    <property type="protein sequence ID" value="CAI4018010.1"/>
    <property type="molecule type" value="Genomic_DNA"/>
</dbReference>
<reference evidence="5" key="2">
    <citation type="submission" date="2024-04" db="EMBL/GenBank/DDBJ databases">
        <authorList>
            <person name="Chen Y."/>
            <person name="Shah S."/>
            <person name="Dougan E. K."/>
            <person name="Thang M."/>
            <person name="Chan C."/>
        </authorList>
    </citation>
    <scope>NUCLEOTIDE SEQUENCE [LARGE SCALE GENOMIC DNA]</scope>
</reference>